<dbReference type="Gene3D" id="1.10.10.1180">
    <property type="entry name" value="MAN1, winged-helix domain"/>
    <property type="match status" value="1"/>
</dbReference>
<evidence type="ECO:0000256" key="2">
    <source>
        <dbReference type="ARBA" id="ARBA00022553"/>
    </source>
</evidence>
<name>B6JYS7_SCHJY</name>
<evidence type="ECO:0000256" key="7">
    <source>
        <dbReference type="SAM" id="MobiDB-lite"/>
    </source>
</evidence>
<dbReference type="GO" id="GO:0140698">
    <property type="term" value="P:attachment of telomeric heterochromatin to nuclear envelope"/>
    <property type="evidence" value="ECO:0007669"/>
    <property type="project" value="EnsemblFungi"/>
</dbReference>
<dbReference type="GO" id="GO:0061638">
    <property type="term" value="C:CENP-A containing chromatin"/>
    <property type="evidence" value="ECO:0007669"/>
    <property type="project" value="EnsemblFungi"/>
</dbReference>
<dbReference type="GO" id="GO:0034399">
    <property type="term" value="C:nuclear periphery"/>
    <property type="evidence" value="ECO:0000318"/>
    <property type="project" value="GO_Central"/>
</dbReference>
<comment type="subcellular location">
    <subcellularLocation>
        <location evidence="1">Nucleus inner membrane</location>
    </subcellularLocation>
</comment>
<dbReference type="GO" id="GO:0140462">
    <property type="term" value="P:pericentric heterochromatin organization"/>
    <property type="evidence" value="ECO:0007669"/>
    <property type="project" value="EnsemblFungi"/>
</dbReference>
<dbReference type="GO" id="GO:0005637">
    <property type="term" value="C:nuclear inner membrane"/>
    <property type="evidence" value="ECO:0000318"/>
    <property type="project" value="GO_Central"/>
</dbReference>
<dbReference type="GO" id="GO:0071763">
    <property type="term" value="P:nuclear membrane organization"/>
    <property type="evidence" value="ECO:0000318"/>
    <property type="project" value="GO_Central"/>
</dbReference>
<dbReference type="EMBL" id="KE651168">
    <property type="protein sequence ID" value="EEB06695.1"/>
    <property type="molecule type" value="Genomic_DNA"/>
</dbReference>
<feature type="compositionally biased region" description="Basic and acidic residues" evidence="7">
    <location>
        <begin position="61"/>
        <end position="72"/>
    </location>
</feature>
<dbReference type="GO" id="GO:0003690">
    <property type="term" value="F:double-stranded DNA binding"/>
    <property type="evidence" value="ECO:0007669"/>
    <property type="project" value="EnsemblFungi"/>
</dbReference>
<dbReference type="InterPro" id="IPR025856">
    <property type="entry name" value="HeH/LEM_domain"/>
</dbReference>
<dbReference type="Proteomes" id="UP000001744">
    <property type="component" value="Unassembled WGS sequence"/>
</dbReference>
<sequence>MDWKDLDFNLATLRVIDLKRILSSYGISLPHNAKKVDFVNLVQQLRSQLYNQDSDEGSESLDGKESNSDTDLRYYSSSPSNSTSSPLTNSMNKEDLSDNASSPVANVRKNYDRDSNIFQKQRSSSPPDHQFTYSRRRTIANDTEPVSIKKPVHRMSMGPIEHETPRRSVTRNRKSFPFGGRYMDTSMIRTSPAFQGKVQSPTSSPLLSGSTNVKRNASEASYPVQFRREDGEEKEAITEEESGDDDDDELFKTFIRESATRDNTQKEKNVRKSDSPKGFLKRAELSLRTRSVTIYHFAVAGLKGIVYLFRKFWRITAYNTVTLSLLLVLVFVLGLWHEEVYRTGFCNVPSEAPTILRSLGIGPMCIPCPPNALCFSRLEVECKPGYILSEPWYSRLHIWPSKQCLNDSVREQNIKVFYEECLNTLRKLNARLLTKKISAETIAKNKTAVLPADIVVPSVVTAKPPSCKTAFSVAFLYDLLLSRKVPSLPVSEFNDLFAASLPLLLQTDEISMNGKLIESSSWVAIPWFTRVRRQLFLSALTYKTYILAALTIASLALLIVHKVQQTLFLRRESERIATFCLQALKQHKARYQASKVQQSAIPLMELRDIVFHAGGPMSKKRVSKHLENRLWSLVVNKLGSMATIRTREAEVEGEWTRVWEWVGVNTLNETQVN</sequence>
<dbReference type="GO" id="GO:0005721">
    <property type="term" value="C:pericentric heterochromatin"/>
    <property type="evidence" value="ECO:0007669"/>
    <property type="project" value="EnsemblFungi"/>
</dbReference>
<dbReference type="GO" id="GO:0140599">
    <property type="term" value="C:mitotic nuclear bridge midzone membrane domain"/>
    <property type="evidence" value="ECO:0007669"/>
    <property type="project" value="EnsemblFungi"/>
</dbReference>
<evidence type="ECO:0000313" key="13">
    <source>
        <dbReference type="Proteomes" id="UP000001744"/>
    </source>
</evidence>
<feature type="compositionally biased region" description="Polar residues" evidence="7">
    <location>
        <begin position="116"/>
        <end position="133"/>
    </location>
</feature>
<dbReference type="GO" id="GO:0099115">
    <property type="term" value="C:chromosome, subtelomeric region"/>
    <property type="evidence" value="ECO:0007669"/>
    <property type="project" value="EnsemblFungi"/>
</dbReference>
<proteinExistence type="predicted"/>
<dbReference type="PANTHER" id="PTHR47808:SF2">
    <property type="entry name" value="LEM DOMAIN-CONTAINING PROTEIN 2"/>
    <property type="match status" value="1"/>
</dbReference>
<dbReference type="GO" id="GO:0007084">
    <property type="term" value="P:mitotic nuclear membrane reassembly"/>
    <property type="evidence" value="ECO:0007669"/>
    <property type="project" value="EnsemblFungi"/>
</dbReference>
<keyword evidence="3 8" id="KW-0812">Transmembrane</keyword>
<keyword evidence="13" id="KW-1185">Reference proteome</keyword>
<dbReference type="GO" id="GO:0000792">
    <property type="term" value="C:heterochromatin"/>
    <property type="evidence" value="ECO:0000269"/>
    <property type="project" value="JaponicusDB"/>
</dbReference>
<dbReference type="STRING" id="402676.B6JYS7"/>
<dbReference type="GO" id="GO:0003682">
    <property type="term" value="F:chromatin binding"/>
    <property type="evidence" value="ECO:0007669"/>
    <property type="project" value="EnsemblFungi"/>
</dbReference>
<dbReference type="InterPro" id="IPR044780">
    <property type="entry name" value="Heh2/Src1"/>
</dbReference>
<evidence type="ECO:0000256" key="5">
    <source>
        <dbReference type="ARBA" id="ARBA00023136"/>
    </source>
</evidence>
<dbReference type="JaponicusDB" id="SJAG_01745">
    <property type="gene designation" value="lem2"/>
</dbReference>
<dbReference type="VEuPathDB" id="FungiDB:SJAG_01745"/>
<dbReference type="OrthoDB" id="2503928at2759"/>
<dbReference type="GO" id="GO:0101024">
    <property type="term" value="P:mitotic nuclear membrane organization"/>
    <property type="evidence" value="ECO:0000315"/>
    <property type="project" value="JaponicusDB"/>
</dbReference>
<feature type="compositionally biased region" description="Low complexity" evidence="7">
    <location>
        <begin position="200"/>
        <end position="211"/>
    </location>
</feature>
<dbReference type="OMA" id="YILSEPW"/>
<organism evidence="11 13">
    <name type="scientific">Schizosaccharomyces japonicus (strain yFS275 / FY16936)</name>
    <name type="common">Fission yeast</name>
    <dbReference type="NCBI Taxonomy" id="402676"/>
    <lineage>
        <taxon>Eukaryota</taxon>
        <taxon>Fungi</taxon>
        <taxon>Dikarya</taxon>
        <taxon>Ascomycota</taxon>
        <taxon>Taphrinomycotina</taxon>
        <taxon>Schizosaccharomycetes</taxon>
        <taxon>Schizosaccharomycetales</taxon>
        <taxon>Schizosaccharomycetaceae</taxon>
        <taxon>Schizosaccharomyces</taxon>
    </lineage>
</organism>
<dbReference type="GO" id="GO:0033553">
    <property type="term" value="C:rDNA heterochromatin"/>
    <property type="evidence" value="ECO:0007669"/>
    <property type="project" value="EnsemblFungi"/>
</dbReference>
<evidence type="ECO:0000259" key="9">
    <source>
        <dbReference type="Pfam" id="PF09402"/>
    </source>
</evidence>
<reference evidence="11 13" key="1">
    <citation type="journal article" date="2011" name="Science">
        <title>Comparative functional genomics of the fission yeasts.</title>
        <authorList>
            <person name="Rhind N."/>
            <person name="Chen Z."/>
            <person name="Yassour M."/>
            <person name="Thompson D.A."/>
            <person name="Haas B.J."/>
            <person name="Habib N."/>
            <person name="Wapinski I."/>
            <person name="Roy S."/>
            <person name="Lin M.F."/>
            <person name="Heiman D.I."/>
            <person name="Young S.K."/>
            <person name="Furuya K."/>
            <person name="Guo Y."/>
            <person name="Pidoux A."/>
            <person name="Chen H.M."/>
            <person name="Robbertse B."/>
            <person name="Goldberg J.M."/>
            <person name="Aoki K."/>
            <person name="Bayne E.H."/>
            <person name="Berlin A.M."/>
            <person name="Desjardins C.A."/>
            <person name="Dobbs E."/>
            <person name="Dukaj L."/>
            <person name="Fan L."/>
            <person name="FitzGerald M.G."/>
            <person name="French C."/>
            <person name="Gujja S."/>
            <person name="Hansen K."/>
            <person name="Keifenheim D."/>
            <person name="Levin J.Z."/>
            <person name="Mosher R.A."/>
            <person name="Mueller C.A."/>
            <person name="Pfiffner J."/>
            <person name="Priest M."/>
            <person name="Russ C."/>
            <person name="Smialowska A."/>
            <person name="Swoboda P."/>
            <person name="Sykes S.M."/>
            <person name="Vaughn M."/>
            <person name="Vengrova S."/>
            <person name="Yoder R."/>
            <person name="Zeng Q."/>
            <person name="Allshire R."/>
            <person name="Baulcombe D."/>
            <person name="Birren B.W."/>
            <person name="Brown W."/>
            <person name="Ekwall K."/>
            <person name="Kellis M."/>
            <person name="Leatherwood J."/>
            <person name="Levin H."/>
            <person name="Margalit H."/>
            <person name="Martienssen R."/>
            <person name="Nieduszynski C.A."/>
            <person name="Spatafora J.W."/>
            <person name="Friedman N."/>
            <person name="Dalgaard J.Z."/>
            <person name="Baumann P."/>
            <person name="Niki H."/>
            <person name="Regev A."/>
            <person name="Nusbaum C."/>
        </authorList>
    </citation>
    <scope>NUCLEOTIDE SEQUENCE [LARGE SCALE GENOMIC DNA]</scope>
    <source>
        <strain evidence="13">yFS275 / FY16936</strain>
    </source>
</reference>
<dbReference type="InterPro" id="IPR041885">
    <property type="entry name" value="MAN1_winged_helix_dom"/>
</dbReference>
<feature type="region of interest" description="Disordered" evidence="7">
    <location>
        <begin position="50"/>
        <end position="140"/>
    </location>
</feature>
<dbReference type="GO" id="GO:0062239">
    <property type="term" value="F:heterochromatin-nuclear membrane anchor activity"/>
    <property type="evidence" value="ECO:0007669"/>
    <property type="project" value="EnsemblFungi"/>
</dbReference>
<dbReference type="GO" id="GO:0140464">
    <property type="term" value="P:subnuclear spatial organization of silent mating-type cassette heterochromatin"/>
    <property type="evidence" value="ECO:0007669"/>
    <property type="project" value="EnsemblFungi"/>
</dbReference>
<evidence type="ECO:0000256" key="3">
    <source>
        <dbReference type="ARBA" id="ARBA00022692"/>
    </source>
</evidence>
<dbReference type="HOGENOM" id="CLU_408346_0_0_1"/>
<dbReference type="GO" id="GO:0044732">
    <property type="term" value="C:mitotic spindle pole body"/>
    <property type="evidence" value="ECO:0007669"/>
    <property type="project" value="EnsemblFungi"/>
</dbReference>
<feature type="transmembrane region" description="Helical" evidence="8">
    <location>
        <begin position="315"/>
        <end position="336"/>
    </location>
</feature>
<keyword evidence="2" id="KW-0597">Phosphoprotein</keyword>
<gene>
    <name evidence="12" type="primary">lem2</name>
    <name evidence="11" type="ORF">SJAG_01745</name>
</gene>
<keyword evidence="4 8" id="KW-1133">Transmembrane helix</keyword>
<evidence type="ECO:0000313" key="11">
    <source>
        <dbReference type="EMBL" id="EEB06695.1"/>
    </source>
</evidence>
<dbReference type="GO" id="GO:0097355">
    <property type="term" value="P:protein localization to heterochromatin"/>
    <property type="evidence" value="ECO:0007669"/>
    <property type="project" value="EnsemblFungi"/>
</dbReference>
<feature type="transmembrane region" description="Helical" evidence="8">
    <location>
        <begin position="540"/>
        <end position="560"/>
    </location>
</feature>
<dbReference type="Pfam" id="PF09402">
    <property type="entry name" value="MSC"/>
    <property type="match status" value="1"/>
</dbReference>
<dbReference type="PANTHER" id="PTHR47808">
    <property type="entry name" value="INNER NUCLEAR MEMBRANE PROTEIN HEH2-RELATED"/>
    <property type="match status" value="1"/>
</dbReference>
<dbReference type="GO" id="GO:0005816">
    <property type="term" value="C:spindle pole body"/>
    <property type="evidence" value="ECO:0000269"/>
    <property type="project" value="JaponicusDB"/>
</dbReference>
<dbReference type="GO" id="GO:0071765">
    <property type="term" value="P:nuclear inner membrane organization"/>
    <property type="evidence" value="ECO:0007669"/>
    <property type="project" value="EnsemblFungi"/>
</dbReference>
<dbReference type="Pfam" id="PF12949">
    <property type="entry name" value="HeH"/>
    <property type="match status" value="1"/>
</dbReference>
<feature type="compositionally biased region" description="Low complexity" evidence="7">
    <location>
        <begin position="76"/>
        <end position="90"/>
    </location>
</feature>
<dbReference type="GO" id="GO:0140449">
    <property type="term" value="F:centromere-nuclear envelope anchor activity"/>
    <property type="evidence" value="ECO:0007669"/>
    <property type="project" value="EnsemblFungi"/>
</dbReference>
<evidence type="ECO:0000259" key="10">
    <source>
        <dbReference type="Pfam" id="PF12949"/>
    </source>
</evidence>
<evidence type="ECO:0000313" key="12">
    <source>
        <dbReference type="JaponicusDB" id="SJAG_01745"/>
    </source>
</evidence>
<dbReference type="GeneID" id="7049907"/>
<dbReference type="CDD" id="cd12935">
    <property type="entry name" value="LEM_like"/>
    <property type="match status" value="1"/>
</dbReference>
<feature type="region of interest" description="Disordered" evidence="7">
    <location>
        <begin position="194"/>
        <end position="223"/>
    </location>
</feature>
<protein>
    <submittedName>
        <fullName evidence="11">LEM domain-containing protein Heh1/Lem2</fullName>
    </submittedName>
</protein>
<evidence type="ECO:0000256" key="8">
    <source>
        <dbReference type="SAM" id="Phobius"/>
    </source>
</evidence>
<feature type="domain" description="Man1/Src1-like C-terminal" evidence="9">
    <location>
        <begin position="326"/>
        <end position="663"/>
    </location>
</feature>
<evidence type="ECO:0000256" key="6">
    <source>
        <dbReference type="ARBA" id="ARBA00023242"/>
    </source>
</evidence>
<keyword evidence="6" id="KW-0539">Nucleus</keyword>
<evidence type="ECO:0000256" key="4">
    <source>
        <dbReference type="ARBA" id="ARBA00022989"/>
    </source>
</evidence>
<keyword evidence="5 8" id="KW-0472">Membrane</keyword>
<dbReference type="RefSeq" id="XP_002172988.1">
    <property type="nucleotide sequence ID" value="XM_002172952.2"/>
</dbReference>
<accession>B6JYS7</accession>
<evidence type="ECO:0000256" key="1">
    <source>
        <dbReference type="ARBA" id="ARBA00004540"/>
    </source>
</evidence>
<feature type="domain" description="HeH/LEM" evidence="10">
    <location>
        <begin position="10"/>
        <end position="44"/>
    </location>
</feature>
<dbReference type="InterPro" id="IPR018996">
    <property type="entry name" value="Man1/Src1-like_C"/>
</dbReference>
<dbReference type="AlphaFoldDB" id="B6JYS7"/>